<dbReference type="PROSITE" id="PS51257">
    <property type="entry name" value="PROKAR_LIPOPROTEIN"/>
    <property type="match status" value="1"/>
</dbReference>
<sequence>MRKYIYSGFISFLLLSCSGSDDTLKTVKNTAPTVPTLVAPINNKLCIDNTVSLEWNASTDAQKDPITYQLQIATDNQFTQIVKTDESSLPIQTASLSKGIAYYWRVKATDSNNASSNYSSTYSFYTEAVAVTNHLPFMPQLVLPEFDATISGTTAALSWTASDVDTNDALTYDVFLGTVNSPTTKVGNNITATSLNTSALLPATTYYWKVVVKDNKGGETIGQIWSFKTNL</sequence>
<dbReference type="EMBL" id="BMGA01000010">
    <property type="protein sequence ID" value="GGA87612.1"/>
    <property type="molecule type" value="Genomic_DNA"/>
</dbReference>
<gene>
    <name evidence="2" type="ORF">GCM10008015_30310</name>
</gene>
<evidence type="ECO:0000313" key="3">
    <source>
        <dbReference type="Proteomes" id="UP000658793"/>
    </source>
</evidence>
<reference evidence="3" key="1">
    <citation type="journal article" date="2019" name="Int. J. Syst. Evol. Microbiol.">
        <title>The Global Catalogue of Microorganisms (GCM) 10K type strain sequencing project: providing services to taxonomists for standard genome sequencing and annotation.</title>
        <authorList>
            <consortium name="The Broad Institute Genomics Platform"/>
            <consortium name="The Broad Institute Genome Sequencing Center for Infectious Disease"/>
            <person name="Wu L."/>
            <person name="Ma J."/>
        </authorList>
    </citation>
    <scope>NUCLEOTIDE SEQUENCE [LARGE SCALE GENOMIC DNA]</scope>
    <source>
        <strain evidence="3">CGMCC 1.12811</strain>
    </source>
</reference>
<evidence type="ECO:0000313" key="2">
    <source>
        <dbReference type="EMBL" id="GGA87612.1"/>
    </source>
</evidence>
<accession>A0ABQ1HRV5</accession>
<dbReference type="Gene3D" id="2.60.40.10">
    <property type="entry name" value="Immunoglobulins"/>
    <property type="match status" value="2"/>
</dbReference>
<protein>
    <recommendedName>
        <fullName evidence="1">Fibronectin type-III domain-containing protein</fullName>
    </recommendedName>
</protein>
<keyword evidence="3" id="KW-1185">Reference proteome</keyword>
<dbReference type="InterPro" id="IPR036116">
    <property type="entry name" value="FN3_sf"/>
</dbReference>
<proteinExistence type="predicted"/>
<dbReference type="PROSITE" id="PS50853">
    <property type="entry name" value="FN3"/>
    <property type="match status" value="1"/>
</dbReference>
<dbReference type="SUPFAM" id="SSF49265">
    <property type="entry name" value="Fibronectin type III"/>
    <property type="match status" value="1"/>
</dbReference>
<name>A0ABQ1HRV5_9FLAO</name>
<organism evidence="2 3">
    <name type="scientific">Flavobacterium palustre</name>
    <dbReference type="NCBI Taxonomy" id="1476463"/>
    <lineage>
        <taxon>Bacteria</taxon>
        <taxon>Pseudomonadati</taxon>
        <taxon>Bacteroidota</taxon>
        <taxon>Flavobacteriia</taxon>
        <taxon>Flavobacteriales</taxon>
        <taxon>Flavobacteriaceae</taxon>
        <taxon>Flavobacterium</taxon>
    </lineage>
</organism>
<comment type="caution">
    <text evidence="2">The sequence shown here is derived from an EMBL/GenBank/DDBJ whole genome shotgun (WGS) entry which is preliminary data.</text>
</comment>
<feature type="domain" description="Fibronectin type-III" evidence="1">
    <location>
        <begin position="31"/>
        <end position="129"/>
    </location>
</feature>
<evidence type="ECO:0000259" key="1">
    <source>
        <dbReference type="PROSITE" id="PS50853"/>
    </source>
</evidence>
<dbReference type="Pfam" id="PF25788">
    <property type="entry name" value="Ig_Rha78A_N"/>
    <property type="match status" value="1"/>
</dbReference>
<dbReference type="RefSeq" id="WP_188495537.1">
    <property type="nucleotide sequence ID" value="NZ_BMGA01000010.1"/>
</dbReference>
<dbReference type="InterPro" id="IPR003961">
    <property type="entry name" value="FN3_dom"/>
</dbReference>
<dbReference type="InterPro" id="IPR013783">
    <property type="entry name" value="Ig-like_fold"/>
</dbReference>
<dbReference type="Proteomes" id="UP000658793">
    <property type="component" value="Unassembled WGS sequence"/>
</dbReference>